<evidence type="ECO:0000256" key="1">
    <source>
        <dbReference type="ARBA" id="ARBA00004123"/>
    </source>
</evidence>
<evidence type="ECO:0000259" key="12">
    <source>
        <dbReference type="Pfam" id="PF12717"/>
    </source>
</evidence>
<dbReference type="InterPro" id="IPR032682">
    <property type="entry name" value="Cnd1_C"/>
</dbReference>
<keyword evidence="5 10" id="KW-0132">Cell division</keyword>
<dbReference type="Pfam" id="PF12717">
    <property type="entry name" value="Cnd1"/>
    <property type="match status" value="1"/>
</dbReference>
<feature type="domain" description="Condensin complex subunit 1 C-terminal" evidence="12">
    <location>
        <begin position="1026"/>
        <end position="1185"/>
    </location>
</feature>
<dbReference type="InterPro" id="IPR016024">
    <property type="entry name" value="ARM-type_fold"/>
</dbReference>
<evidence type="ECO:0000256" key="6">
    <source>
        <dbReference type="ARBA" id="ARBA00022776"/>
    </source>
</evidence>
<dbReference type="Proteomes" id="UP001497444">
    <property type="component" value="Chromosome 6"/>
</dbReference>
<dbReference type="EMBL" id="OZ020101">
    <property type="protein sequence ID" value="CAK9274964.1"/>
    <property type="molecule type" value="Genomic_DNA"/>
</dbReference>
<evidence type="ECO:0000256" key="5">
    <source>
        <dbReference type="ARBA" id="ARBA00022618"/>
    </source>
</evidence>
<dbReference type="InterPro" id="IPR024324">
    <property type="entry name" value="Condensin_cplx_su1_N"/>
</dbReference>
<comment type="function">
    <text evidence="10">Regulatory subunit of the condensin complex, a complex required for conversion of interphase chromatin into mitotic-like condense chromosomes. The condensin complex probably introduces positive supercoils into relaxed DNA in the presence of type I topoisomerases and converts nicked DNA into positive knotted forms in the presence of type II topoisomerases.</text>
</comment>
<evidence type="ECO:0000256" key="4">
    <source>
        <dbReference type="ARBA" id="ARBA00022454"/>
    </source>
</evidence>
<protein>
    <recommendedName>
        <fullName evidence="10">Condensin-1 complex subunit CAP-D2</fullName>
    </recommendedName>
</protein>
<feature type="compositionally biased region" description="Polar residues" evidence="11">
    <location>
        <begin position="1298"/>
        <end position="1309"/>
    </location>
</feature>
<evidence type="ECO:0000259" key="13">
    <source>
        <dbReference type="Pfam" id="PF12922"/>
    </source>
</evidence>
<dbReference type="Pfam" id="PF12922">
    <property type="entry name" value="Cnd1_N"/>
    <property type="match status" value="1"/>
</dbReference>
<evidence type="ECO:0000313" key="14">
    <source>
        <dbReference type="EMBL" id="CAK9274964.1"/>
    </source>
</evidence>
<evidence type="ECO:0000256" key="7">
    <source>
        <dbReference type="ARBA" id="ARBA00023067"/>
    </source>
</evidence>
<keyword evidence="9 10" id="KW-0131">Cell cycle</keyword>
<dbReference type="InterPro" id="IPR026971">
    <property type="entry name" value="CND1/NCAPD3"/>
</dbReference>
<feature type="domain" description="Condensin complex subunit 1 N-terminal" evidence="13">
    <location>
        <begin position="84"/>
        <end position="248"/>
    </location>
</feature>
<keyword evidence="8" id="KW-0539">Nucleus</keyword>
<reference evidence="14" key="1">
    <citation type="submission" date="2024-02" db="EMBL/GenBank/DDBJ databases">
        <authorList>
            <consortium name="ELIXIR-Norway"/>
            <consortium name="Elixir Norway"/>
        </authorList>
    </citation>
    <scope>NUCLEOTIDE SEQUENCE</scope>
</reference>
<keyword evidence="15" id="KW-1185">Reference proteome</keyword>
<comment type="subcellular location">
    <subcellularLocation>
        <location evidence="2">Chromosome</location>
    </subcellularLocation>
    <subcellularLocation>
        <location evidence="1">Nucleus</location>
    </subcellularLocation>
</comment>
<feature type="region of interest" description="Disordered" evidence="11">
    <location>
        <begin position="1289"/>
        <end position="1373"/>
    </location>
</feature>
<keyword evidence="4" id="KW-0158">Chromosome</keyword>
<evidence type="ECO:0000313" key="15">
    <source>
        <dbReference type="Proteomes" id="UP001497444"/>
    </source>
</evidence>
<name>A0ABP0X8V3_9BRYO</name>
<evidence type="ECO:0000256" key="8">
    <source>
        <dbReference type="ARBA" id="ARBA00023242"/>
    </source>
</evidence>
<comment type="similarity">
    <text evidence="3 10">Belongs to the CND1 (condensin subunit 1) family.</text>
</comment>
<proteinExistence type="inferred from homology"/>
<dbReference type="SUPFAM" id="SSF48371">
    <property type="entry name" value="ARM repeat"/>
    <property type="match status" value="1"/>
</dbReference>
<evidence type="ECO:0000256" key="10">
    <source>
        <dbReference type="PIRNR" id="PIRNR017127"/>
    </source>
</evidence>
<evidence type="ECO:0000256" key="2">
    <source>
        <dbReference type="ARBA" id="ARBA00004286"/>
    </source>
</evidence>
<dbReference type="PANTHER" id="PTHR14222">
    <property type="entry name" value="CONDENSIN"/>
    <property type="match status" value="1"/>
</dbReference>
<evidence type="ECO:0000256" key="11">
    <source>
        <dbReference type="SAM" id="MobiDB-lite"/>
    </source>
</evidence>
<dbReference type="InterPro" id="IPR007673">
    <property type="entry name" value="Condensin_cplx_su1"/>
</dbReference>
<organism evidence="14 15">
    <name type="scientific">Sphagnum jensenii</name>
    <dbReference type="NCBI Taxonomy" id="128206"/>
    <lineage>
        <taxon>Eukaryota</taxon>
        <taxon>Viridiplantae</taxon>
        <taxon>Streptophyta</taxon>
        <taxon>Embryophyta</taxon>
        <taxon>Bryophyta</taxon>
        <taxon>Sphagnophytina</taxon>
        <taxon>Sphagnopsida</taxon>
        <taxon>Sphagnales</taxon>
        <taxon>Sphagnaceae</taxon>
        <taxon>Sphagnum</taxon>
    </lineage>
</organism>
<dbReference type="Gene3D" id="1.25.10.10">
    <property type="entry name" value="Leucine-rich Repeat Variant"/>
    <property type="match status" value="2"/>
</dbReference>
<sequence>MAPAFVIPRSLRSLEDPGAVDQESRLVVQEVTDVESLSARDVEELLKGLTFELADKEVWCIEEQQIFDLVYSLIRGFSSLEASARGSLIESLCSNFGVLNPSITALSYAALESNEDAAYMLQQIHSHRNALKIYAYFLHCILVLEEAAEPELGALRVEKAVGKKGKKGVPVQWAWDVHRTRIVRLLATALQVDLRQLYSMSQPEESLVAFFAKIAFTLLENPMHVKDKELKEALCSIVVTCVSKYGYLEPVTSTIVNLLHKHEHLPIHLADLVTLAEEKYHDSSLLVAILQEIGGLNPEDFKHDKSGAESVGDFLVALADRVPKLMTQNLSLITPHLDSDAYKMRNAVVQVVGKLVAKASKDPSLDNAAGDETLRLRSKQRMVDILLERARDQNAYTRSKVLQTWSELCEQSAVSIGHWNLVASIAAGRLEDKGAIVRKSALHLLSTLLHYNPFGSSLRSAPFEGTLEQYKQKLEGMELVNPSADAEGAPELRIEGLEVDAGRRPNKDRGHLNELQDSDAFSLRYPETQYDDSQPSQVPETMANEPCVANIQGLEQTRALVASLEAGLQFSRCIAGTMDVLKQLLASSPDDVKHTIALLIIAQQFEIDGAEASLRKMLPLVFSQDKGVCEAVERAFITIYIKESSSETALSLINLTLDATIGDLTSIEALVSKFTATGDISRSTVSALWNYFTFNAVDVTPQRSRGALVILCMAAKSKPEILSTHLQSLMDIGLGRRASEDPLLARFTCIVFQRLSTDDRASLGSHHKIFTILSSLIKGQGLSEEIWYSTVEQAINAVYILHPTPEQFSSALLIKLFQSLFGRCENKSDGSPPASGGKTCENATDLGIGYAENSSKHPSNVMVFTLSRFLFVLAHMALKHLVYIESCVRKLRKQRADKDKAVADAVADMQASEVPSSKSATDKSKTESINDELGMAASEDARIDVLLEKAESEIVGGETNQQFLIGTMAPIVAKICRNMTLMQQNPRLRSSAMLALCKLMAIDANFCERNLPLLFTVAKNSGEAGVRSNCIIAMGDLAFRFPNLLEPWTEHMYSCLNDKCNCVRNNAVLVLSHLILNDMVKVKRHISEMALRLEDEDERIANQVKLFFHELSKKGNNPIYNLLPDILSNLSSRTDISPDHFRSVMQYLISSIDKDKQKEGLFDKLCQRFAGTSDPKQWRDLGYCLAQLSYTEKGLRKIIDLFPKYQKALSEHEVVEHFRTIIVKAKKFSKPEVKVMADDFESRILKCHEEKKEHNLAVKNAQAHQKRCNMAPNVKDDLENHENQCKVPMDSSCEETSADNVESDFTQDGQGEIEASSGLDSEEGESKNEFSQPLSIAKQGLKAPSTRKGKSQRRDSGTESGSTRLTRSAKPRC</sequence>
<evidence type="ECO:0000256" key="3">
    <source>
        <dbReference type="ARBA" id="ARBA00009606"/>
    </source>
</evidence>
<keyword evidence="7 10" id="KW-0226">DNA condensation</keyword>
<keyword evidence="6 10" id="KW-0498">Mitosis</keyword>
<dbReference type="PANTHER" id="PTHR14222:SF2">
    <property type="entry name" value="CONDENSIN COMPLEX SUBUNIT 1"/>
    <property type="match status" value="1"/>
</dbReference>
<gene>
    <name evidence="14" type="ORF">CSSPJE1EN1_LOCUS20442</name>
</gene>
<accession>A0ABP0X8V3</accession>
<evidence type="ECO:0000256" key="9">
    <source>
        <dbReference type="ARBA" id="ARBA00023306"/>
    </source>
</evidence>
<dbReference type="PIRSF" id="PIRSF017127">
    <property type="entry name" value="Condensin_D2"/>
    <property type="match status" value="1"/>
</dbReference>
<dbReference type="InterPro" id="IPR011989">
    <property type="entry name" value="ARM-like"/>
</dbReference>